<evidence type="ECO:0000256" key="1">
    <source>
        <dbReference type="SAM" id="Phobius"/>
    </source>
</evidence>
<feature type="transmembrane region" description="Helical" evidence="1">
    <location>
        <begin position="20"/>
        <end position="40"/>
    </location>
</feature>
<evidence type="ECO:0000313" key="3">
    <source>
        <dbReference type="Proteomes" id="UP000014809"/>
    </source>
</evidence>
<name>S4XGX2_9CORY</name>
<dbReference type="EMBL" id="CP003696">
    <property type="protein sequence ID" value="AGP29898.1"/>
    <property type="molecule type" value="Genomic_DNA"/>
</dbReference>
<feature type="transmembrane region" description="Helical" evidence="1">
    <location>
        <begin position="142"/>
        <end position="160"/>
    </location>
</feature>
<protein>
    <recommendedName>
        <fullName evidence="4">Glycosyltransferase RgtA/B/C/D-like domain-containing protein</fullName>
    </recommendedName>
</protein>
<dbReference type="Proteomes" id="UP000014809">
    <property type="component" value="Chromosome"/>
</dbReference>
<feature type="transmembrane region" description="Helical" evidence="1">
    <location>
        <begin position="91"/>
        <end position="112"/>
    </location>
</feature>
<dbReference type="KEGG" id="cter:A606_01215"/>
<reference evidence="2 3" key="1">
    <citation type="submission" date="2012-06" db="EMBL/GenBank/DDBJ databases">
        <title>Complete genome sequence of Corynebacterium terpenotabidum Y-11 (=DSM 44721).</title>
        <authorList>
            <person name="Ruckert C."/>
            <person name="Albersmeier A."/>
            <person name="Al-Dilaimi A."/>
            <person name="Szczepanowski R."/>
            <person name="Kalinowski J."/>
        </authorList>
    </citation>
    <scope>NUCLEOTIDE SEQUENCE [LARGE SCALE GENOMIC DNA]</scope>
    <source>
        <strain evidence="2 3">Y-11</strain>
    </source>
</reference>
<dbReference type="PATRIC" id="fig|1200352.3.peg.242"/>
<dbReference type="HOGENOM" id="CLU_027642_0_0_11"/>
<feature type="transmembrane region" description="Helical" evidence="1">
    <location>
        <begin position="167"/>
        <end position="193"/>
    </location>
</feature>
<evidence type="ECO:0008006" key="4">
    <source>
        <dbReference type="Google" id="ProtNLM"/>
    </source>
</evidence>
<feature type="transmembrane region" description="Helical" evidence="1">
    <location>
        <begin position="199"/>
        <end position="219"/>
    </location>
</feature>
<dbReference type="eggNOG" id="ENOG502Z7TU">
    <property type="taxonomic scope" value="Bacteria"/>
</dbReference>
<feature type="transmembrane region" description="Helical" evidence="1">
    <location>
        <begin position="119"/>
        <end position="136"/>
    </location>
</feature>
<proteinExistence type="predicted"/>
<feature type="transmembrane region" description="Helical" evidence="1">
    <location>
        <begin position="265"/>
        <end position="284"/>
    </location>
</feature>
<feature type="transmembrane region" description="Helical" evidence="1">
    <location>
        <begin position="240"/>
        <end position="259"/>
    </location>
</feature>
<dbReference type="AlphaFoldDB" id="S4XGX2"/>
<dbReference type="OrthoDB" id="3463898at2"/>
<dbReference type="STRING" id="1200352.A606_01215"/>
<keyword evidence="3" id="KW-1185">Reference proteome</keyword>
<dbReference type="RefSeq" id="WP_020440263.1">
    <property type="nucleotide sequence ID" value="NC_021663.1"/>
</dbReference>
<gene>
    <name evidence="2" type="ORF">A606_01215</name>
</gene>
<feature type="transmembrane region" description="Helical" evidence="1">
    <location>
        <begin position="296"/>
        <end position="318"/>
    </location>
</feature>
<keyword evidence="1" id="KW-0812">Transmembrane</keyword>
<evidence type="ECO:0000313" key="2">
    <source>
        <dbReference type="EMBL" id="AGP29898.1"/>
    </source>
</evidence>
<organism evidence="2 3">
    <name type="scientific">Corynebacterium terpenotabidum Y-11</name>
    <dbReference type="NCBI Taxonomy" id="1200352"/>
    <lineage>
        <taxon>Bacteria</taxon>
        <taxon>Bacillati</taxon>
        <taxon>Actinomycetota</taxon>
        <taxon>Actinomycetes</taxon>
        <taxon>Mycobacteriales</taxon>
        <taxon>Corynebacteriaceae</taxon>
        <taxon>Corynebacterium</taxon>
    </lineage>
</organism>
<keyword evidence="1" id="KW-1133">Transmembrane helix</keyword>
<keyword evidence="1" id="KW-0472">Membrane</keyword>
<sequence length="520" mass="54091">MTSATAAPTGYRWLRPVWRLVWCVLLTAVVLWPFMVAVVTGHRREALVLRDMVVPGTMALNDLATGADGIARAVPQDAVLALLSPVIPPPVTVGVIMLVCGVAGSWGASLLARRCGAPGVGQGVAAALVLWNPYVAERLLQGHWSVVAAGMLLPLMALWVMEQRRVLPVVVLAVCAVTPTGLILGVIVAVVTAGWRRAALTPLVAGLVLSLPWVVPSLVNSSGTLTDSAGAALFAARAEPFVGTLGALAGLGGIWNASAVPEHRVAWAGVLLCLVAIAVAVVLGRRGAWTGPVRRLSLLAVAAVTVPTLLATGPGLAVLGALLESVPGAGLLRDTQKFVVLALPALVVLVSRVDMLTGARTLAAGITAVLVWLQVPLLPVDLSELRPVPLDPRYAQVVEVVEELAATPGDAGIDHPRTLLWPPGNYRIIDGRPALDPLLKMLPGAPVDPGYLIVDGTIIDGDEAMVSVLSALARGEDRLAEAGIDLVLVEGAEVTPESLAVLADHDLVWSAGDWGLYRVR</sequence>
<accession>S4XGX2</accession>